<reference evidence="1 2" key="1">
    <citation type="submission" date="2019-09" db="EMBL/GenBank/DDBJ databases">
        <authorList>
            <person name="Chandra G."/>
            <person name="Truman W A."/>
        </authorList>
    </citation>
    <scope>NUCLEOTIDE SEQUENCE [LARGE SCALE GENOMIC DNA]</scope>
    <source>
        <strain evidence="1">PS896</strain>
    </source>
</reference>
<proteinExistence type="predicted"/>
<evidence type="ECO:0000313" key="1">
    <source>
        <dbReference type="EMBL" id="VVP06684.1"/>
    </source>
</evidence>
<name>A0A5E7LF63_PSEFL</name>
<evidence type="ECO:0000313" key="2">
    <source>
        <dbReference type="Proteomes" id="UP000377224"/>
    </source>
</evidence>
<accession>A0A5E7LF63</accession>
<dbReference type="AlphaFoldDB" id="A0A5E7LF63"/>
<protein>
    <submittedName>
        <fullName evidence="1">Uncharacterized protein</fullName>
    </submittedName>
</protein>
<dbReference type="Proteomes" id="UP000377224">
    <property type="component" value="Unassembled WGS sequence"/>
</dbReference>
<sequence>MMETSIPPPSLEHPDFHHWWELQPHLPDGLARIGAGGYR</sequence>
<organism evidence="1 2">
    <name type="scientific">Pseudomonas fluorescens</name>
    <dbReference type="NCBI Taxonomy" id="294"/>
    <lineage>
        <taxon>Bacteria</taxon>
        <taxon>Pseudomonadati</taxon>
        <taxon>Pseudomonadota</taxon>
        <taxon>Gammaproteobacteria</taxon>
        <taxon>Pseudomonadales</taxon>
        <taxon>Pseudomonadaceae</taxon>
        <taxon>Pseudomonas</taxon>
    </lineage>
</organism>
<gene>
    <name evidence="1" type="ORF">PS896_03110</name>
</gene>
<dbReference type="EMBL" id="CABVIN010000004">
    <property type="protein sequence ID" value="VVP06684.1"/>
    <property type="molecule type" value="Genomic_DNA"/>
</dbReference>